<keyword evidence="2" id="KW-1185">Reference proteome</keyword>
<evidence type="ECO:0000313" key="2">
    <source>
        <dbReference type="Proteomes" id="UP000799779"/>
    </source>
</evidence>
<protein>
    <submittedName>
        <fullName evidence="1">Phosphoglycerate mutase-like protein</fullName>
    </submittedName>
</protein>
<dbReference type="CDD" id="cd07067">
    <property type="entry name" value="HP_PGM_like"/>
    <property type="match status" value="1"/>
</dbReference>
<dbReference type="PANTHER" id="PTHR48100:SF54">
    <property type="entry name" value="PHOSPHATASE SPAC5H10.03-RELATED"/>
    <property type="match status" value="1"/>
</dbReference>
<organism evidence="1 2">
    <name type="scientific">Amniculicola lignicola CBS 123094</name>
    <dbReference type="NCBI Taxonomy" id="1392246"/>
    <lineage>
        <taxon>Eukaryota</taxon>
        <taxon>Fungi</taxon>
        <taxon>Dikarya</taxon>
        <taxon>Ascomycota</taxon>
        <taxon>Pezizomycotina</taxon>
        <taxon>Dothideomycetes</taxon>
        <taxon>Pleosporomycetidae</taxon>
        <taxon>Pleosporales</taxon>
        <taxon>Amniculicolaceae</taxon>
        <taxon>Amniculicola</taxon>
    </lineage>
</organism>
<dbReference type="InterPro" id="IPR050275">
    <property type="entry name" value="PGM_Phosphatase"/>
</dbReference>
<dbReference type="Pfam" id="PF00300">
    <property type="entry name" value="His_Phos_1"/>
    <property type="match status" value="1"/>
</dbReference>
<dbReference type="InterPro" id="IPR013078">
    <property type="entry name" value="His_Pase_superF_clade-1"/>
</dbReference>
<dbReference type="SMART" id="SM00855">
    <property type="entry name" value="PGAM"/>
    <property type="match status" value="1"/>
</dbReference>
<dbReference type="EMBL" id="ML977667">
    <property type="protein sequence ID" value="KAF1994196.1"/>
    <property type="molecule type" value="Genomic_DNA"/>
</dbReference>
<dbReference type="GO" id="GO:0016791">
    <property type="term" value="F:phosphatase activity"/>
    <property type="evidence" value="ECO:0007669"/>
    <property type="project" value="TreeGrafter"/>
</dbReference>
<reference evidence="1" key="1">
    <citation type="journal article" date="2020" name="Stud. Mycol.">
        <title>101 Dothideomycetes genomes: a test case for predicting lifestyles and emergence of pathogens.</title>
        <authorList>
            <person name="Haridas S."/>
            <person name="Albert R."/>
            <person name="Binder M."/>
            <person name="Bloem J."/>
            <person name="Labutti K."/>
            <person name="Salamov A."/>
            <person name="Andreopoulos B."/>
            <person name="Baker S."/>
            <person name="Barry K."/>
            <person name="Bills G."/>
            <person name="Bluhm B."/>
            <person name="Cannon C."/>
            <person name="Castanera R."/>
            <person name="Culley D."/>
            <person name="Daum C."/>
            <person name="Ezra D."/>
            <person name="Gonzalez J."/>
            <person name="Henrissat B."/>
            <person name="Kuo A."/>
            <person name="Liang C."/>
            <person name="Lipzen A."/>
            <person name="Lutzoni F."/>
            <person name="Magnuson J."/>
            <person name="Mondo S."/>
            <person name="Nolan M."/>
            <person name="Ohm R."/>
            <person name="Pangilinan J."/>
            <person name="Park H.-J."/>
            <person name="Ramirez L."/>
            <person name="Alfaro M."/>
            <person name="Sun H."/>
            <person name="Tritt A."/>
            <person name="Yoshinaga Y."/>
            <person name="Zwiers L.-H."/>
            <person name="Turgeon B."/>
            <person name="Goodwin S."/>
            <person name="Spatafora J."/>
            <person name="Crous P."/>
            <person name="Grigoriev I."/>
        </authorList>
    </citation>
    <scope>NUCLEOTIDE SEQUENCE</scope>
    <source>
        <strain evidence="1">CBS 123094</strain>
    </source>
</reference>
<dbReference type="AlphaFoldDB" id="A0A6A5W990"/>
<dbReference type="SUPFAM" id="SSF53254">
    <property type="entry name" value="Phosphoglycerate mutase-like"/>
    <property type="match status" value="1"/>
</dbReference>
<dbReference type="Gene3D" id="3.40.50.1240">
    <property type="entry name" value="Phosphoglycerate mutase-like"/>
    <property type="match status" value="1"/>
</dbReference>
<evidence type="ECO:0000313" key="1">
    <source>
        <dbReference type="EMBL" id="KAF1994196.1"/>
    </source>
</evidence>
<dbReference type="GO" id="GO:0005737">
    <property type="term" value="C:cytoplasm"/>
    <property type="evidence" value="ECO:0007669"/>
    <property type="project" value="TreeGrafter"/>
</dbReference>
<dbReference type="Proteomes" id="UP000799779">
    <property type="component" value="Unassembled WGS sequence"/>
</dbReference>
<accession>A0A6A5W990</accession>
<dbReference type="PANTHER" id="PTHR48100">
    <property type="entry name" value="BROAD-SPECIFICITY PHOSPHATASE YOR283W-RELATED"/>
    <property type="match status" value="1"/>
</dbReference>
<dbReference type="OrthoDB" id="496981at2759"/>
<sequence>MAPRSTIILCRHAQAEHNVDLDYSIPDAPLTRLGKMQSATLPAQIADLQKEVDLICSSPLKRTLQTTRIGWKPVLDRLGIKNCITVPQAQECNGFPCDTGSSREELEALDEFKDFDFASLTDDWTSKKGFYAPDPESIRNRTRWVRHFLRDRPENNIVLVAHGDFLRNITADAQGPSEYGWKNAEVKIFHFDAETLDHEAFLVHDENRVATGGYAPTSTEMDVEGVDKGAF</sequence>
<name>A0A6A5W990_9PLEO</name>
<gene>
    <name evidence="1" type="ORF">P154DRAFT_502238</name>
</gene>
<proteinExistence type="predicted"/>
<dbReference type="InterPro" id="IPR029033">
    <property type="entry name" value="His_PPase_superfam"/>
</dbReference>